<organism evidence="3 4">
    <name type="scientific">Agromyces salentinus</name>
    <dbReference type="NCBI Taxonomy" id="269421"/>
    <lineage>
        <taxon>Bacteria</taxon>
        <taxon>Bacillati</taxon>
        <taxon>Actinomycetota</taxon>
        <taxon>Actinomycetes</taxon>
        <taxon>Micrococcales</taxon>
        <taxon>Microbacteriaceae</taxon>
        <taxon>Agromyces</taxon>
    </lineage>
</organism>
<comment type="caution">
    <text evidence="3">The sequence shown here is derived from an EMBL/GenBank/DDBJ whole genome shotgun (WGS) entry which is preliminary data.</text>
</comment>
<dbReference type="RefSeq" id="WP_157428602.1">
    <property type="nucleotide sequence ID" value="NZ_BAAANK010000004.1"/>
</dbReference>
<evidence type="ECO:0000313" key="3">
    <source>
        <dbReference type="EMBL" id="GAA1833283.1"/>
    </source>
</evidence>
<accession>A0ABN2MQ27</accession>
<evidence type="ECO:0000256" key="2">
    <source>
        <dbReference type="SAM" id="Phobius"/>
    </source>
</evidence>
<evidence type="ECO:0000256" key="1">
    <source>
        <dbReference type="SAM" id="MobiDB-lite"/>
    </source>
</evidence>
<dbReference type="EMBL" id="BAAANK010000004">
    <property type="protein sequence ID" value="GAA1833283.1"/>
    <property type="molecule type" value="Genomic_DNA"/>
</dbReference>
<evidence type="ECO:0008006" key="5">
    <source>
        <dbReference type="Google" id="ProtNLM"/>
    </source>
</evidence>
<evidence type="ECO:0000313" key="4">
    <source>
        <dbReference type="Proteomes" id="UP001501746"/>
    </source>
</evidence>
<keyword evidence="2" id="KW-1133">Transmembrane helix</keyword>
<sequence length="160" mass="16593">MRRSKRWSERHPEGGANPLAEESGSASLEFLTVGLLLLVPIVYLVLSVAAIQAGAFAVEGAARHAARIVADGGGSGDDAAAVDRAVRMILDDYGVDDAAARVAILCETPACDRAGERVEVTVSARIPLPLVPDVFGSQPVASVPVDAMVTQTVSRFAGAR</sequence>
<gene>
    <name evidence="3" type="ORF">GCM10009750_17010</name>
</gene>
<proteinExistence type="predicted"/>
<feature type="transmembrane region" description="Helical" evidence="2">
    <location>
        <begin position="30"/>
        <end position="58"/>
    </location>
</feature>
<feature type="region of interest" description="Disordered" evidence="1">
    <location>
        <begin position="1"/>
        <end position="21"/>
    </location>
</feature>
<name>A0ABN2MQ27_9MICO</name>
<reference evidence="3 4" key="1">
    <citation type="journal article" date="2019" name="Int. J. Syst. Evol. Microbiol.">
        <title>The Global Catalogue of Microorganisms (GCM) 10K type strain sequencing project: providing services to taxonomists for standard genome sequencing and annotation.</title>
        <authorList>
            <consortium name="The Broad Institute Genomics Platform"/>
            <consortium name="The Broad Institute Genome Sequencing Center for Infectious Disease"/>
            <person name="Wu L."/>
            <person name="Ma J."/>
        </authorList>
    </citation>
    <scope>NUCLEOTIDE SEQUENCE [LARGE SCALE GENOMIC DNA]</scope>
    <source>
        <strain evidence="3 4">JCM 14323</strain>
    </source>
</reference>
<dbReference type="Proteomes" id="UP001501746">
    <property type="component" value="Unassembled WGS sequence"/>
</dbReference>
<feature type="compositionally biased region" description="Basic and acidic residues" evidence="1">
    <location>
        <begin position="1"/>
        <end position="13"/>
    </location>
</feature>
<keyword evidence="2" id="KW-0472">Membrane</keyword>
<keyword evidence="2" id="KW-0812">Transmembrane</keyword>
<keyword evidence="4" id="KW-1185">Reference proteome</keyword>
<protein>
    <recommendedName>
        <fullName evidence="5">TadE family protein</fullName>
    </recommendedName>
</protein>